<dbReference type="SUPFAM" id="SSF56935">
    <property type="entry name" value="Porins"/>
    <property type="match status" value="1"/>
</dbReference>
<dbReference type="InterPro" id="IPR000531">
    <property type="entry name" value="Beta-barrel_TonB"/>
</dbReference>
<keyword evidence="6" id="KW-0408">Iron</keyword>
<name>A0A846N0T4_9PROT</name>
<keyword evidence="5 11" id="KW-0812">Transmembrane</keyword>
<evidence type="ECO:0000256" key="6">
    <source>
        <dbReference type="ARBA" id="ARBA00023004"/>
    </source>
</evidence>
<comment type="subcellular location">
    <subcellularLocation>
        <location evidence="1 11">Cell outer membrane</location>
        <topology evidence="1 11">Multi-pass membrane protein</topology>
    </subcellularLocation>
</comment>
<comment type="similarity">
    <text evidence="11 13">Belongs to the TonB-dependent receptor family.</text>
</comment>
<keyword evidence="10 11" id="KW-0998">Cell outer membrane</keyword>
<dbReference type="GO" id="GO:0009279">
    <property type="term" value="C:cell outer membrane"/>
    <property type="evidence" value="ECO:0007669"/>
    <property type="project" value="UniProtKB-SubCell"/>
</dbReference>
<feature type="domain" description="TonB-dependent receptor plug" evidence="16">
    <location>
        <begin position="51"/>
        <end position="161"/>
    </location>
</feature>
<dbReference type="InterPro" id="IPR039426">
    <property type="entry name" value="TonB-dep_rcpt-like"/>
</dbReference>
<evidence type="ECO:0000256" key="4">
    <source>
        <dbReference type="ARBA" id="ARBA00022496"/>
    </source>
</evidence>
<gene>
    <name evidence="17" type="ORF">FHS83_002836</name>
</gene>
<keyword evidence="2 11" id="KW-0813">Transport</keyword>
<organism evidence="17 18">
    <name type="scientific">Rhizomicrobium palustre</name>
    <dbReference type="NCBI Taxonomy" id="189966"/>
    <lineage>
        <taxon>Bacteria</taxon>
        <taxon>Pseudomonadati</taxon>
        <taxon>Pseudomonadota</taxon>
        <taxon>Alphaproteobacteria</taxon>
        <taxon>Micropepsales</taxon>
        <taxon>Micropepsaceae</taxon>
        <taxon>Rhizomicrobium</taxon>
    </lineage>
</organism>
<evidence type="ECO:0000256" key="9">
    <source>
        <dbReference type="ARBA" id="ARBA00023136"/>
    </source>
</evidence>
<reference evidence="17 18" key="1">
    <citation type="submission" date="2020-03" db="EMBL/GenBank/DDBJ databases">
        <title>Genomic Encyclopedia of Type Strains, Phase IV (KMG-IV): sequencing the most valuable type-strain genomes for metagenomic binning, comparative biology and taxonomic classification.</title>
        <authorList>
            <person name="Goeker M."/>
        </authorList>
    </citation>
    <scope>NUCLEOTIDE SEQUENCE [LARGE SCALE GENOMIC DNA]</scope>
    <source>
        <strain evidence="17 18">DSM 19867</strain>
    </source>
</reference>
<dbReference type="Proteomes" id="UP000570514">
    <property type="component" value="Unassembled WGS sequence"/>
</dbReference>
<evidence type="ECO:0000256" key="11">
    <source>
        <dbReference type="PROSITE-ProRule" id="PRU01360"/>
    </source>
</evidence>
<dbReference type="PROSITE" id="PS00430">
    <property type="entry name" value="TONB_DEPENDENT_REC_1"/>
    <property type="match status" value="1"/>
</dbReference>
<evidence type="ECO:0000256" key="10">
    <source>
        <dbReference type="ARBA" id="ARBA00023237"/>
    </source>
</evidence>
<evidence type="ECO:0000256" key="14">
    <source>
        <dbReference type="SAM" id="SignalP"/>
    </source>
</evidence>
<dbReference type="PANTHER" id="PTHR32552">
    <property type="entry name" value="FERRICHROME IRON RECEPTOR-RELATED"/>
    <property type="match status" value="1"/>
</dbReference>
<feature type="signal peptide" evidence="14">
    <location>
        <begin position="1"/>
        <end position="26"/>
    </location>
</feature>
<evidence type="ECO:0000256" key="13">
    <source>
        <dbReference type="RuleBase" id="RU003357"/>
    </source>
</evidence>
<feature type="chain" id="PRO_5032766302" evidence="14">
    <location>
        <begin position="27"/>
        <end position="770"/>
    </location>
</feature>
<keyword evidence="3 11" id="KW-1134">Transmembrane beta strand</keyword>
<accession>A0A846N0T4</accession>
<keyword evidence="17" id="KW-0675">Receptor</keyword>
<evidence type="ECO:0000256" key="12">
    <source>
        <dbReference type="PROSITE-ProRule" id="PRU10143"/>
    </source>
</evidence>
<dbReference type="EMBL" id="JAASRM010000001">
    <property type="protein sequence ID" value="NIK89518.1"/>
    <property type="molecule type" value="Genomic_DNA"/>
</dbReference>
<dbReference type="InterPro" id="IPR012910">
    <property type="entry name" value="Plug_dom"/>
</dbReference>
<dbReference type="InterPro" id="IPR036942">
    <property type="entry name" value="Beta-barrel_TonB_sf"/>
</dbReference>
<evidence type="ECO:0000313" key="17">
    <source>
        <dbReference type="EMBL" id="NIK89518.1"/>
    </source>
</evidence>
<feature type="short sequence motif" description="TonB box" evidence="12">
    <location>
        <begin position="39"/>
        <end position="45"/>
    </location>
</feature>
<evidence type="ECO:0000259" key="16">
    <source>
        <dbReference type="Pfam" id="PF07715"/>
    </source>
</evidence>
<dbReference type="PROSITE" id="PS52016">
    <property type="entry name" value="TONB_DEPENDENT_REC_3"/>
    <property type="match status" value="1"/>
</dbReference>
<keyword evidence="18" id="KW-1185">Reference proteome</keyword>
<evidence type="ECO:0000256" key="1">
    <source>
        <dbReference type="ARBA" id="ARBA00004571"/>
    </source>
</evidence>
<keyword evidence="14" id="KW-0732">Signal</keyword>
<dbReference type="Pfam" id="PF00593">
    <property type="entry name" value="TonB_dep_Rec_b-barrel"/>
    <property type="match status" value="1"/>
</dbReference>
<dbReference type="RefSeq" id="WP_167083598.1">
    <property type="nucleotide sequence ID" value="NZ_BAAADC010000001.1"/>
</dbReference>
<proteinExistence type="inferred from homology"/>
<keyword evidence="9 11" id="KW-0472">Membrane</keyword>
<protein>
    <submittedName>
        <fullName evidence="17">Outer membrane receptor protein involved in Fe transport</fullName>
    </submittedName>
</protein>
<keyword evidence="8 12" id="KW-0798">TonB box</keyword>
<evidence type="ECO:0000313" key="18">
    <source>
        <dbReference type="Proteomes" id="UP000570514"/>
    </source>
</evidence>
<dbReference type="GO" id="GO:0006826">
    <property type="term" value="P:iron ion transport"/>
    <property type="evidence" value="ECO:0007669"/>
    <property type="project" value="UniProtKB-KW"/>
</dbReference>
<feature type="domain" description="TonB-dependent receptor-like beta-barrel" evidence="15">
    <location>
        <begin position="293"/>
        <end position="736"/>
    </location>
</feature>
<keyword evidence="7" id="KW-0406">Ion transport</keyword>
<dbReference type="Pfam" id="PF07715">
    <property type="entry name" value="Plug"/>
    <property type="match status" value="1"/>
</dbReference>
<comment type="caution">
    <text evidence="17">The sequence shown here is derived from an EMBL/GenBank/DDBJ whole genome shotgun (WGS) entry which is preliminary data.</text>
</comment>
<evidence type="ECO:0000256" key="3">
    <source>
        <dbReference type="ARBA" id="ARBA00022452"/>
    </source>
</evidence>
<dbReference type="PANTHER" id="PTHR32552:SF81">
    <property type="entry name" value="TONB-DEPENDENT OUTER MEMBRANE RECEPTOR"/>
    <property type="match status" value="1"/>
</dbReference>
<evidence type="ECO:0000259" key="15">
    <source>
        <dbReference type="Pfam" id="PF00593"/>
    </source>
</evidence>
<keyword evidence="4" id="KW-0410">Iron transport</keyword>
<sequence length="770" mass="82867">MSAVHKLKESLLLCCAAVVLTGGAVAAENAGGTTTILETVTVTGQKRTETLQEVAQSVSVLGGMQLENQHIATYADLASAIPNLSFTSLGAPGLSNLEIRGISSDVGTSTVAIYLDDTPITIRNQAFYSGQSEPQLFDLAQVEVLRGPQGTLYGASAMGGTIHFVSNPVDLYSYGGSASADVSGTEHGGANFSAKGVVNVPLIDGQLGLRIGVAITHNSGYVDHVDSSGHTLRNDINSDEEKVVKASILWKPTERISITPSIFYQRTAIGDTGLISLNQAPYKTDKLVKESGADTLAIPSLKAEYHFDWADLVSVTSYAYRHFPRVTDGTYFNSEYIGGYVDNMGVKGLDGKLDGAQLGALPGPVYNAITTRQFTQEVRLVSQPHDPSAALPVTWIAGLYYSEGNKYGKSSQYITDFNTTVAKVYGMTSKDLLGDDIPNDLFYQFDNQTKDYEYAAFGEGSYYFTPGLKFTAGLRYLYARSTGYGTSSGFFAGGSKPALKVANFHALTPKFSLSYDVQSNLTVYASAGKGYRLGGNNPNVPSGFCAKDLASYGLSAAPKTYDPDELWNYEVGSKGTFLGGRLSLNTALYDIEWKHMQIDVPLNTCGFDFTGNIANARSYGVELEAMAQISDALSAGISGNYTHATFTEDVAGLGVKNGDQVPGAPRWSLNLWAEYRRKIFEGSESFLRASWQATGESHGTFNAKNADFKRPVYSTISARLGTDIGNWEVALYGQNLLDTYKIVQRPSNNYVPGGYTMRPRTLGISASVNY</sequence>
<evidence type="ECO:0000256" key="2">
    <source>
        <dbReference type="ARBA" id="ARBA00022448"/>
    </source>
</evidence>
<evidence type="ECO:0000256" key="5">
    <source>
        <dbReference type="ARBA" id="ARBA00022692"/>
    </source>
</evidence>
<dbReference type="Gene3D" id="2.40.170.20">
    <property type="entry name" value="TonB-dependent receptor, beta-barrel domain"/>
    <property type="match status" value="1"/>
</dbReference>
<dbReference type="AlphaFoldDB" id="A0A846N0T4"/>
<dbReference type="InterPro" id="IPR010916">
    <property type="entry name" value="TonB_box_CS"/>
</dbReference>
<evidence type="ECO:0000256" key="8">
    <source>
        <dbReference type="ARBA" id="ARBA00023077"/>
    </source>
</evidence>
<evidence type="ECO:0000256" key="7">
    <source>
        <dbReference type="ARBA" id="ARBA00023065"/>
    </source>
</evidence>